<organism evidence="2 3">
    <name type="scientific">Parvularcula bermudensis (strain ATCC BAA-594 / HTCC2503 / KCTC 12087)</name>
    <dbReference type="NCBI Taxonomy" id="314260"/>
    <lineage>
        <taxon>Bacteria</taxon>
        <taxon>Pseudomonadati</taxon>
        <taxon>Pseudomonadota</taxon>
        <taxon>Alphaproteobacteria</taxon>
        <taxon>Parvularculales</taxon>
        <taxon>Parvularculaceae</taxon>
        <taxon>Parvularcula</taxon>
    </lineage>
</organism>
<dbReference type="HOGENOM" id="CLU_1853275_0_0_5"/>
<evidence type="ECO:0000313" key="3">
    <source>
        <dbReference type="Proteomes" id="UP000001302"/>
    </source>
</evidence>
<reference evidence="2 3" key="2">
    <citation type="journal article" date="2011" name="J. Bacteriol.">
        <title>Complete genome sequence of strain HTCC2503T of Parvularcula bermudensis, the type species of the order "Parvularculales" in the class Alphaproteobacteria.</title>
        <authorList>
            <person name="Oh H.M."/>
            <person name="Kang I."/>
            <person name="Vergin K.L."/>
            <person name="Kang D."/>
            <person name="Rhee K.H."/>
            <person name="Giovannoni S.J."/>
            <person name="Cho J.C."/>
        </authorList>
    </citation>
    <scope>NUCLEOTIDE SEQUENCE [LARGE SCALE GENOMIC DNA]</scope>
    <source>
        <strain evidence="3">ATCC BAA-594 / HTCC2503 / KCTC 12087</strain>
    </source>
</reference>
<gene>
    <name evidence="2" type="ordered locus">PB2503_12829</name>
</gene>
<evidence type="ECO:0000313" key="2">
    <source>
        <dbReference type="EMBL" id="ADM10603.1"/>
    </source>
</evidence>
<reference evidence="3" key="1">
    <citation type="submission" date="2010-08" db="EMBL/GenBank/DDBJ databases">
        <title>Genome sequence of Parvularcula bermudensis HTCC2503.</title>
        <authorList>
            <person name="Kang D.-M."/>
            <person name="Oh H.-M."/>
            <person name="Cho J.-C."/>
        </authorList>
    </citation>
    <scope>NUCLEOTIDE SEQUENCE [LARGE SCALE GENOMIC DNA]</scope>
    <source>
        <strain evidence="3">ATCC BAA-594 / HTCC2503 / KCTC 12087</strain>
    </source>
</reference>
<keyword evidence="3" id="KW-1185">Reference proteome</keyword>
<sequence length="138" mass="13711">MMTKKLISASIAGATLFATAVAAPVGTAVVEGDALVLRANETVALSNGADVFANDRVIAQNGSASISAFGCTAVLEQGMSVTVSADMCDAQPVSLGAAQMEAPGLPTIAVATLMLATPAIVAAAVDDDDDDDEEVSPE</sequence>
<feature type="chain" id="PRO_5003140725" evidence="1">
    <location>
        <begin position="23"/>
        <end position="138"/>
    </location>
</feature>
<dbReference type="RefSeq" id="WP_013301577.1">
    <property type="nucleotide sequence ID" value="NC_014414.1"/>
</dbReference>
<dbReference type="Proteomes" id="UP000001302">
    <property type="component" value="Chromosome"/>
</dbReference>
<evidence type="ECO:0000256" key="1">
    <source>
        <dbReference type="SAM" id="SignalP"/>
    </source>
</evidence>
<proteinExistence type="predicted"/>
<dbReference type="AlphaFoldDB" id="E0TG32"/>
<dbReference type="KEGG" id="pbr:PB2503_12829"/>
<accession>E0TG32</accession>
<name>E0TG32_PARBH</name>
<dbReference type="EMBL" id="CP002156">
    <property type="protein sequence ID" value="ADM10603.1"/>
    <property type="molecule type" value="Genomic_DNA"/>
</dbReference>
<protein>
    <submittedName>
        <fullName evidence="2">Uncharacterized protein</fullName>
    </submittedName>
</protein>
<feature type="signal peptide" evidence="1">
    <location>
        <begin position="1"/>
        <end position="22"/>
    </location>
</feature>
<keyword evidence="1" id="KW-0732">Signal</keyword>